<dbReference type="PANTHER" id="PTHR11662">
    <property type="entry name" value="SOLUTE CARRIER FAMILY 17"/>
    <property type="match status" value="1"/>
</dbReference>
<keyword evidence="2" id="KW-0812">Transmembrane</keyword>
<evidence type="ECO:0000313" key="6">
    <source>
        <dbReference type="Proteomes" id="UP001217089"/>
    </source>
</evidence>
<evidence type="ECO:0000256" key="2">
    <source>
        <dbReference type="ARBA" id="ARBA00022692"/>
    </source>
</evidence>
<name>A0ABQ9EZF3_TEGGR</name>
<evidence type="ECO:0000313" key="5">
    <source>
        <dbReference type="EMBL" id="KAJ8310554.1"/>
    </source>
</evidence>
<comment type="subcellular location">
    <subcellularLocation>
        <location evidence="1">Membrane</location>
        <topology evidence="1">Multi-pass membrane protein</topology>
    </subcellularLocation>
</comment>
<keyword evidence="3" id="KW-1133">Transmembrane helix</keyword>
<keyword evidence="4" id="KW-0472">Membrane</keyword>
<dbReference type="PANTHER" id="PTHR11662:SF399">
    <property type="entry name" value="FI19708P1-RELATED"/>
    <property type="match status" value="1"/>
</dbReference>
<evidence type="ECO:0000256" key="1">
    <source>
        <dbReference type="ARBA" id="ARBA00004141"/>
    </source>
</evidence>
<accession>A0ABQ9EZF3</accession>
<reference evidence="5 6" key="1">
    <citation type="submission" date="2022-12" db="EMBL/GenBank/DDBJ databases">
        <title>Chromosome-level genome of Tegillarca granosa.</title>
        <authorList>
            <person name="Kim J."/>
        </authorList>
    </citation>
    <scope>NUCLEOTIDE SEQUENCE [LARGE SCALE GENOMIC DNA]</scope>
    <source>
        <strain evidence="5">Teg-2019</strain>
        <tissue evidence="5">Adductor muscle</tissue>
    </source>
</reference>
<organism evidence="5 6">
    <name type="scientific">Tegillarca granosa</name>
    <name type="common">Malaysian cockle</name>
    <name type="synonym">Anadara granosa</name>
    <dbReference type="NCBI Taxonomy" id="220873"/>
    <lineage>
        <taxon>Eukaryota</taxon>
        <taxon>Metazoa</taxon>
        <taxon>Spiralia</taxon>
        <taxon>Lophotrochozoa</taxon>
        <taxon>Mollusca</taxon>
        <taxon>Bivalvia</taxon>
        <taxon>Autobranchia</taxon>
        <taxon>Pteriomorphia</taxon>
        <taxon>Arcoida</taxon>
        <taxon>Arcoidea</taxon>
        <taxon>Arcidae</taxon>
        <taxon>Tegillarca</taxon>
    </lineage>
</organism>
<evidence type="ECO:0000256" key="3">
    <source>
        <dbReference type="ARBA" id="ARBA00022989"/>
    </source>
</evidence>
<evidence type="ECO:0000256" key="4">
    <source>
        <dbReference type="ARBA" id="ARBA00023136"/>
    </source>
</evidence>
<gene>
    <name evidence="5" type="ORF">KUTeg_012419</name>
</gene>
<protein>
    <submittedName>
        <fullName evidence="5">Uncharacterized protein</fullName>
    </submittedName>
</protein>
<proteinExistence type="predicted"/>
<sequence>MQIAMVVPAVLLIPLGYLDCSQPTLAIVILISGTTIRGFRFSGYIVNAMDISPSLGGVVFGITNTMGSLSAYST</sequence>
<comment type="caution">
    <text evidence="5">The sequence shown here is derived from an EMBL/GenBank/DDBJ whole genome shotgun (WGS) entry which is preliminary data.</text>
</comment>
<dbReference type="Proteomes" id="UP001217089">
    <property type="component" value="Unassembled WGS sequence"/>
</dbReference>
<keyword evidence="6" id="KW-1185">Reference proteome</keyword>
<dbReference type="EMBL" id="JARBDR010000640">
    <property type="protein sequence ID" value="KAJ8310554.1"/>
    <property type="molecule type" value="Genomic_DNA"/>
</dbReference>
<dbReference type="InterPro" id="IPR050382">
    <property type="entry name" value="MFS_Na/Anion_cotransporter"/>
</dbReference>